<dbReference type="InterPro" id="IPR009350">
    <property type="entry name" value="Phage_tail_T"/>
</dbReference>
<accession>A0ABT5NM14</accession>
<dbReference type="Proteomes" id="UP001148203">
    <property type="component" value="Unassembled WGS sequence"/>
</dbReference>
<organism evidence="2 3">
    <name type="scientific">Pseudomonas fontis</name>
    <dbReference type="NCBI Taxonomy" id="2942633"/>
    <lineage>
        <taxon>Bacteria</taxon>
        <taxon>Pseudomonadati</taxon>
        <taxon>Pseudomonadota</taxon>
        <taxon>Gammaproteobacteria</taxon>
        <taxon>Pseudomonadales</taxon>
        <taxon>Pseudomonadaceae</taxon>
        <taxon>Pseudomonas</taxon>
    </lineage>
</organism>
<reference evidence="2 3" key="1">
    <citation type="submission" date="2022-05" db="EMBL/GenBank/DDBJ databases">
        <title>Novel Pseudomonas spp. Isolated from a Rainbow Trout Aquaculture Facility.</title>
        <authorList>
            <person name="Testerman T."/>
            <person name="Graf J."/>
        </authorList>
    </citation>
    <scope>NUCLEOTIDE SEQUENCE [LARGE SCALE GENOMIC DNA]</scope>
    <source>
        <strain evidence="2 3">ID681</strain>
    </source>
</reference>
<proteinExistence type="predicted"/>
<sequence>MWHELVLNGVGGTSIAEAKATLSYAEVLAWVAYRDKHGSLNPVRRQELAAAIIALQVNRGAGGKAELIDFMPHAEQPGASLEQAMSEWS</sequence>
<gene>
    <name evidence="2" type="ORF">M5G11_02605</name>
</gene>
<dbReference type="RefSeq" id="WP_273911446.1">
    <property type="nucleotide sequence ID" value="NZ_JAMDGX010000040.1"/>
</dbReference>
<evidence type="ECO:0000313" key="2">
    <source>
        <dbReference type="EMBL" id="MDD0989421.1"/>
    </source>
</evidence>
<comment type="caution">
    <text evidence="2">The sequence shown here is derived from an EMBL/GenBank/DDBJ whole genome shotgun (WGS) entry which is preliminary data.</text>
</comment>
<feature type="domain" description="Minor tail T" evidence="1">
    <location>
        <begin position="23"/>
        <end position="86"/>
    </location>
</feature>
<evidence type="ECO:0000313" key="3">
    <source>
        <dbReference type="Proteomes" id="UP001148203"/>
    </source>
</evidence>
<dbReference type="EMBL" id="JAMDGY010000009">
    <property type="protein sequence ID" value="MDD0989421.1"/>
    <property type="molecule type" value="Genomic_DNA"/>
</dbReference>
<keyword evidence="3" id="KW-1185">Reference proteome</keyword>
<protein>
    <recommendedName>
        <fullName evidence="1">Minor tail T domain-containing protein</fullName>
    </recommendedName>
</protein>
<dbReference type="Pfam" id="PF06223">
    <property type="entry name" value="Phage_tail_T"/>
    <property type="match status" value="1"/>
</dbReference>
<evidence type="ECO:0000259" key="1">
    <source>
        <dbReference type="Pfam" id="PF06223"/>
    </source>
</evidence>
<name>A0ABT5NM14_9PSED</name>